<reference evidence="1" key="1">
    <citation type="submission" date="2020-08" db="EMBL/GenBank/DDBJ databases">
        <title>Multicomponent nature underlies the extraordinary mechanical properties of spider dragline silk.</title>
        <authorList>
            <person name="Kono N."/>
            <person name="Nakamura H."/>
            <person name="Mori M."/>
            <person name="Yoshida Y."/>
            <person name="Ohtoshi R."/>
            <person name="Malay A.D."/>
            <person name="Moran D.A.P."/>
            <person name="Tomita M."/>
            <person name="Numata K."/>
            <person name="Arakawa K."/>
        </authorList>
    </citation>
    <scope>NUCLEOTIDE SEQUENCE</scope>
</reference>
<protein>
    <submittedName>
        <fullName evidence="1">Uncharacterized protein</fullName>
    </submittedName>
</protein>
<keyword evidence="2" id="KW-1185">Reference proteome</keyword>
<feature type="non-terminal residue" evidence="1">
    <location>
        <position position="33"/>
    </location>
</feature>
<evidence type="ECO:0000313" key="1">
    <source>
        <dbReference type="EMBL" id="GFU17597.1"/>
    </source>
</evidence>
<proteinExistence type="predicted"/>
<name>A0A8X6QK01_NEPPI</name>
<dbReference type="EMBL" id="BMAW01079980">
    <property type="protein sequence ID" value="GFU17597.1"/>
    <property type="molecule type" value="Genomic_DNA"/>
</dbReference>
<evidence type="ECO:0000313" key="2">
    <source>
        <dbReference type="Proteomes" id="UP000887013"/>
    </source>
</evidence>
<dbReference type="Proteomes" id="UP000887013">
    <property type="component" value="Unassembled WGS sequence"/>
</dbReference>
<organism evidence="1 2">
    <name type="scientific">Nephila pilipes</name>
    <name type="common">Giant wood spider</name>
    <name type="synonym">Nephila maculata</name>
    <dbReference type="NCBI Taxonomy" id="299642"/>
    <lineage>
        <taxon>Eukaryota</taxon>
        <taxon>Metazoa</taxon>
        <taxon>Ecdysozoa</taxon>
        <taxon>Arthropoda</taxon>
        <taxon>Chelicerata</taxon>
        <taxon>Arachnida</taxon>
        <taxon>Araneae</taxon>
        <taxon>Araneomorphae</taxon>
        <taxon>Entelegynae</taxon>
        <taxon>Araneoidea</taxon>
        <taxon>Nephilidae</taxon>
        <taxon>Nephila</taxon>
    </lineage>
</organism>
<comment type="caution">
    <text evidence="1">The sequence shown here is derived from an EMBL/GenBank/DDBJ whole genome shotgun (WGS) entry which is preliminary data.</text>
</comment>
<gene>
    <name evidence="1" type="ORF">NPIL_574191</name>
</gene>
<dbReference type="AlphaFoldDB" id="A0A8X6QK01"/>
<sequence>MVSISKMSYSTAGTNISPTCAVTQRAGTNVRSS</sequence>
<accession>A0A8X6QK01</accession>